<evidence type="ECO:0000256" key="2">
    <source>
        <dbReference type="ARBA" id="ARBA00022475"/>
    </source>
</evidence>
<feature type="transmembrane region" description="Helical" evidence="6">
    <location>
        <begin position="460"/>
        <end position="484"/>
    </location>
</feature>
<evidence type="ECO:0000256" key="6">
    <source>
        <dbReference type="SAM" id="Phobius"/>
    </source>
</evidence>
<dbReference type="RefSeq" id="WP_010495735.1">
    <property type="nucleotide sequence ID" value="NZ_JQBK01000010.1"/>
</dbReference>
<feature type="transmembrane region" description="Helical" evidence="6">
    <location>
        <begin position="490"/>
        <end position="510"/>
    </location>
</feature>
<keyword evidence="2" id="KW-1003">Cell membrane</keyword>
<dbReference type="EMBL" id="JQBK01000010">
    <property type="protein sequence ID" value="KRN86969.1"/>
    <property type="molecule type" value="Genomic_DNA"/>
</dbReference>
<feature type="transmembrane region" description="Helical" evidence="6">
    <location>
        <begin position="12"/>
        <end position="31"/>
    </location>
</feature>
<feature type="transmembrane region" description="Helical" evidence="6">
    <location>
        <begin position="371"/>
        <end position="393"/>
    </location>
</feature>
<comment type="subcellular location">
    <subcellularLocation>
        <location evidence="1">Cell membrane</location>
        <topology evidence="1">Multi-pass membrane protein</topology>
    </subcellularLocation>
</comment>
<comment type="caution">
    <text evidence="7">The sequence shown here is derived from an EMBL/GenBank/DDBJ whole genome shotgun (WGS) entry which is preliminary data.</text>
</comment>
<dbReference type="STRING" id="89059.LAC1533_2357"/>
<keyword evidence="4 6" id="KW-1133">Transmembrane helix</keyword>
<feature type="transmembrane region" description="Helical" evidence="6">
    <location>
        <begin position="91"/>
        <end position="115"/>
    </location>
</feature>
<feature type="transmembrane region" description="Helical" evidence="6">
    <location>
        <begin position="244"/>
        <end position="269"/>
    </location>
</feature>
<dbReference type="OrthoDB" id="9775950at2"/>
<feature type="transmembrane region" description="Helical" evidence="6">
    <location>
        <begin position="167"/>
        <end position="185"/>
    </location>
</feature>
<proteinExistence type="predicted"/>
<feature type="transmembrane region" description="Helical" evidence="6">
    <location>
        <begin position="191"/>
        <end position="213"/>
    </location>
</feature>
<dbReference type="GO" id="GO:0005886">
    <property type="term" value="C:plasma membrane"/>
    <property type="evidence" value="ECO:0007669"/>
    <property type="project" value="UniProtKB-SubCell"/>
</dbReference>
<feature type="transmembrane region" description="Helical" evidence="6">
    <location>
        <begin position="339"/>
        <end position="365"/>
    </location>
</feature>
<dbReference type="PANTHER" id="PTHR30250:SF21">
    <property type="entry name" value="LIPID II FLIPPASE MURJ"/>
    <property type="match status" value="1"/>
</dbReference>
<dbReference type="AlphaFoldDB" id="A0A0R2KBV5"/>
<evidence type="ECO:0000313" key="7">
    <source>
        <dbReference type="EMBL" id="KRN86969.1"/>
    </source>
</evidence>
<accession>A0A0R2KBV5</accession>
<organism evidence="7 8">
    <name type="scientific">Ligilactobacillus acidipiscis</name>
    <dbReference type="NCBI Taxonomy" id="89059"/>
    <lineage>
        <taxon>Bacteria</taxon>
        <taxon>Bacillati</taxon>
        <taxon>Bacillota</taxon>
        <taxon>Bacilli</taxon>
        <taxon>Lactobacillales</taxon>
        <taxon>Lactobacillaceae</taxon>
        <taxon>Ligilactobacillus</taxon>
    </lineage>
</organism>
<dbReference type="CDD" id="cd13124">
    <property type="entry name" value="MATE_SpoVB_like"/>
    <property type="match status" value="1"/>
</dbReference>
<dbReference type="PATRIC" id="fig|89059.3.peg.88"/>
<evidence type="ECO:0000313" key="8">
    <source>
        <dbReference type="Proteomes" id="UP000051491"/>
    </source>
</evidence>
<keyword evidence="5 6" id="KW-0472">Membrane</keyword>
<feature type="transmembrane region" description="Helical" evidence="6">
    <location>
        <begin position="51"/>
        <end position="70"/>
    </location>
</feature>
<reference evidence="7 8" key="1">
    <citation type="journal article" date="2015" name="Genome Announc.">
        <title>Expanding the biotechnology potential of lactobacilli through comparative genomics of 213 strains and associated genera.</title>
        <authorList>
            <person name="Sun Z."/>
            <person name="Harris H.M."/>
            <person name="McCann A."/>
            <person name="Guo C."/>
            <person name="Argimon S."/>
            <person name="Zhang W."/>
            <person name="Yang X."/>
            <person name="Jeffery I.B."/>
            <person name="Cooney J.C."/>
            <person name="Kagawa T.F."/>
            <person name="Liu W."/>
            <person name="Song Y."/>
            <person name="Salvetti E."/>
            <person name="Wrobel A."/>
            <person name="Rasinkangas P."/>
            <person name="Parkhill J."/>
            <person name="Rea M.C."/>
            <person name="O'Sullivan O."/>
            <person name="Ritari J."/>
            <person name="Douillard F.P."/>
            <person name="Paul Ross R."/>
            <person name="Yang R."/>
            <person name="Briner A.E."/>
            <person name="Felis G.E."/>
            <person name="de Vos W.M."/>
            <person name="Barrangou R."/>
            <person name="Klaenhammer T.R."/>
            <person name="Caufield P.W."/>
            <person name="Cui Y."/>
            <person name="Zhang H."/>
            <person name="O'Toole P.W."/>
        </authorList>
    </citation>
    <scope>NUCLEOTIDE SEQUENCE [LARGE SCALE GENOMIC DNA]</scope>
    <source>
        <strain evidence="7 8">DSM 15353</strain>
    </source>
</reference>
<evidence type="ECO:0000256" key="4">
    <source>
        <dbReference type="ARBA" id="ARBA00022989"/>
    </source>
</evidence>
<feature type="transmembrane region" description="Helical" evidence="6">
    <location>
        <begin position="430"/>
        <end position="448"/>
    </location>
</feature>
<dbReference type="PANTHER" id="PTHR30250">
    <property type="entry name" value="PST FAMILY PREDICTED COLANIC ACID TRANSPORTER"/>
    <property type="match status" value="1"/>
</dbReference>
<evidence type="ECO:0000256" key="5">
    <source>
        <dbReference type="ARBA" id="ARBA00023136"/>
    </source>
</evidence>
<dbReference type="InterPro" id="IPR050833">
    <property type="entry name" value="Poly_Biosynth_Transport"/>
</dbReference>
<sequence length="527" mass="59380">MNKKLISGSFWLSFGSIFSRALGVVYLIPWLYMMGSAHNITTAQALNNSSFTIYAIFLSLGTAGFPSGIARRVAMYNSQQKFKNGHKLFKTGFWLMVISEFFFAALLYFFAPFFAKNTPVVSQRNSTIAIRSLAPAVAILPSMSIIRGWFQGNQDLRPFGISQLWEQIFRVVFILSSTYLLIYQFHASYVIAVYFSVFAAFIGALASYFYLLFHYQRQLPLYHAEQKKSLPLDLHGMKHTLFMIAYESMPFVIVGAGITLCQIVDQLFFKQIMQGLLAKSSEYTQYIYTIFSANPSKITAVIIALATALAETSLPLIAGKNAIHDRIGIKKLLEQNLSYLLFILLPAATMLAVLSPEINGIFFTYDSKGALFLYFNIWQSVIMAIAINGLTLLQSLHYSRKAMTYLLFGLVTKIVCQFPFVYYFQGMGAVLATAIAFGLVSFLSYRKIHEQFGFSLRRLFPIILINIGYFLLITLITLLARNIYLPSGKISGFIFCGVIGIIALVIYLILVNKLGISERVFKIKDEQ</sequence>
<evidence type="ECO:0000256" key="1">
    <source>
        <dbReference type="ARBA" id="ARBA00004651"/>
    </source>
</evidence>
<keyword evidence="3 6" id="KW-0812">Transmembrane</keyword>
<feature type="transmembrane region" description="Helical" evidence="6">
    <location>
        <begin position="127"/>
        <end position="146"/>
    </location>
</feature>
<evidence type="ECO:0000256" key="3">
    <source>
        <dbReference type="ARBA" id="ARBA00022692"/>
    </source>
</evidence>
<gene>
    <name evidence="7" type="ORF">IV43_GL000086</name>
</gene>
<dbReference type="Proteomes" id="UP000051491">
    <property type="component" value="Unassembled WGS sequence"/>
</dbReference>
<name>A0A0R2KBV5_9LACO</name>
<protein>
    <submittedName>
        <fullName evidence="7">Polysaccharide biosynthesis protein</fullName>
    </submittedName>
</protein>
<dbReference type="InterPro" id="IPR024923">
    <property type="entry name" value="PG_synth_SpoVB"/>
</dbReference>
<feature type="transmembrane region" description="Helical" evidence="6">
    <location>
        <begin position="405"/>
        <end position="424"/>
    </location>
</feature>